<dbReference type="GO" id="GO:0005730">
    <property type="term" value="C:nucleolus"/>
    <property type="evidence" value="ECO:0007669"/>
    <property type="project" value="UniProtKB-SubCell"/>
</dbReference>
<accession>A0A8J6H2P2</accession>
<protein>
    <submittedName>
        <fullName evidence="8">RNA 3'-terminal phosphate cyclase-like protein</fullName>
    </submittedName>
</protein>
<evidence type="ECO:0000256" key="5">
    <source>
        <dbReference type="SAM" id="MobiDB-lite"/>
    </source>
</evidence>
<dbReference type="Gene3D" id="3.30.360.20">
    <property type="entry name" value="RNA 3'-terminal phosphate cyclase, insert domain"/>
    <property type="match status" value="1"/>
</dbReference>
<organism evidence="8 9">
    <name type="scientific">Microtus ochrogaster</name>
    <name type="common">Prairie vole</name>
    <dbReference type="NCBI Taxonomy" id="79684"/>
    <lineage>
        <taxon>Eukaryota</taxon>
        <taxon>Metazoa</taxon>
        <taxon>Chordata</taxon>
        <taxon>Craniata</taxon>
        <taxon>Vertebrata</taxon>
        <taxon>Euteleostomi</taxon>
        <taxon>Mammalia</taxon>
        <taxon>Eutheria</taxon>
        <taxon>Euarchontoglires</taxon>
        <taxon>Glires</taxon>
        <taxon>Rodentia</taxon>
        <taxon>Myomorpha</taxon>
        <taxon>Muroidea</taxon>
        <taxon>Cricetidae</taxon>
        <taxon>Arvicolinae</taxon>
        <taxon>Microtus</taxon>
    </lineage>
</organism>
<keyword evidence="3" id="KW-0690">Ribosome biogenesis</keyword>
<dbReference type="InterPro" id="IPR020719">
    <property type="entry name" value="RNA3'_term_phos_cycl-like_CS"/>
</dbReference>
<evidence type="ECO:0000259" key="6">
    <source>
        <dbReference type="Pfam" id="PF01137"/>
    </source>
</evidence>
<comment type="subcellular location">
    <subcellularLocation>
        <location evidence="1">Nucleus</location>
        <location evidence="1">Nucleolus</location>
    </subcellularLocation>
</comment>
<feature type="domain" description="RNA 3'-terminal phosphate cyclase" evidence="6">
    <location>
        <begin position="195"/>
        <end position="314"/>
    </location>
</feature>
<dbReference type="FunFam" id="3.65.10.20:FF:000006">
    <property type="entry name" value="RNA terminal phosphate cyclase like 1"/>
    <property type="match status" value="1"/>
</dbReference>
<dbReference type="Pfam" id="PF05189">
    <property type="entry name" value="RTC_insert"/>
    <property type="match status" value="1"/>
</dbReference>
<keyword evidence="4" id="KW-0539">Nucleus</keyword>
<proteinExistence type="inferred from homology"/>
<sequence length="533" mass="57168">MVTDGGPSCADAEQRPGLRSHRLSGSCELAAASGRWPGRPALPELLGPPGKPHTDRQTPPPSGRRAFPQRYASCCRALLLGPGHRPLSLPANGGGARAPPNYRGANGGAGAATPCSPTDQWQCAPAPGPPQPGEEAGRRPLAPPRSPLTRCLVALSSCSKPRGRVGGRRGPCRVPSSRPSADCAHMATQAHSLSYAGCNFLRQRLVLSTLSGRPVKIRRIRARDDNPGLRDFEASFIRLLDKLTNGSRIEINQTGTTLYYQPGLLYGGSVEHDCSVLRGIGYYLEALLCLAPFMKHPLKIVLRGVTNDQVDPSILRRGMPPGGGGEVLFSCPVRKVLKPVQLTDPGKIKRIRGMAYSVRVSPQMANRIVDSARSILNKFIPDIYIYTDHMKGVNSGKSPGFGLSLVAETTNGTFLSAELASNPQGQGAAVLPEDLGRNCAKLLLEEIYRGGCVDSTNQSLVLLLMTLGQQDVSKVLLGPLSPYTIEFLRHLKSFFQVMFKIETKPCGEELKGGDKVLMTCVGIGFSNLSKTLK</sequence>
<reference evidence="8" key="1">
    <citation type="submission" date="2020-03" db="EMBL/GenBank/DDBJ databases">
        <title>Studies in the Genomics of Life Span.</title>
        <authorList>
            <person name="Glass D."/>
        </authorList>
    </citation>
    <scope>NUCLEOTIDE SEQUENCE</scope>
    <source>
        <strain evidence="8">LTLLF</strain>
        <tissue evidence="8">Muscle</tissue>
    </source>
</reference>
<gene>
    <name evidence="8" type="ORF">LTLLF_101195</name>
</gene>
<dbReference type="Gene3D" id="3.65.10.20">
    <property type="entry name" value="RNA 3'-terminal phosphate cyclase domain"/>
    <property type="match status" value="1"/>
</dbReference>
<dbReference type="NCBIfam" id="TIGR03400">
    <property type="entry name" value="18S_RNA_Rcl1p"/>
    <property type="match status" value="1"/>
</dbReference>
<dbReference type="EMBL" id="JAATJU010000100">
    <property type="protein sequence ID" value="KAH0521338.1"/>
    <property type="molecule type" value="Genomic_DNA"/>
</dbReference>
<comment type="similarity">
    <text evidence="2">Belongs to the RNA 3'-terminal cyclase family. Type 2 subfamily.</text>
</comment>
<evidence type="ECO:0000256" key="3">
    <source>
        <dbReference type="ARBA" id="ARBA00022517"/>
    </source>
</evidence>
<evidence type="ECO:0000256" key="2">
    <source>
        <dbReference type="ARBA" id="ARBA00007089"/>
    </source>
</evidence>
<evidence type="ECO:0000256" key="1">
    <source>
        <dbReference type="ARBA" id="ARBA00004604"/>
    </source>
</evidence>
<dbReference type="GO" id="GO:0004521">
    <property type="term" value="F:RNA endonuclease activity"/>
    <property type="evidence" value="ECO:0007669"/>
    <property type="project" value="TreeGrafter"/>
</dbReference>
<dbReference type="SUPFAM" id="SSF55205">
    <property type="entry name" value="EPT/RTPC-like"/>
    <property type="match status" value="1"/>
</dbReference>
<dbReference type="AlphaFoldDB" id="A0A8J6H2P2"/>
<evidence type="ECO:0000313" key="8">
    <source>
        <dbReference type="EMBL" id="KAH0521338.1"/>
    </source>
</evidence>
<dbReference type="InterPro" id="IPR023797">
    <property type="entry name" value="RNA3'_phos_cyclase_dom"/>
</dbReference>
<dbReference type="InterPro" id="IPR037136">
    <property type="entry name" value="RNA3'_phos_cyclase_dom_sf"/>
</dbReference>
<dbReference type="FunFam" id="3.30.360.20:FF:000001">
    <property type="entry name" value="RNA terminal phosphate cyclase-like 1"/>
    <property type="match status" value="1"/>
</dbReference>
<dbReference type="PANTHER" id="PTHR11096">
    <property type="entry name" value="RNA 3' TERMINAL PHOSPHATE CYCLASE"/>
    <property type="match status" value="1"/>
</dbReference>
<dbReference type="InterPro" id="IPR016443">
    <property type="entry name" value="RNA3'_term_phos_cyc_type_2"/>
</dbReference>
<dbReference type="Pfam" id="PF01137">
    <property type="entry name" value="RTC"/>
    <property type="match status" value="1"/>
</dbReference>
<evidence type="ECO:0000313" key="9">
    <source>
        <dbReference type="Proteomes" id="UP000710432"/>
    </source>
</evidence>
<comment type="caution">
    <text evidence="8">The sequence shown here is derived from an EMBL/GenBank/DDBJ whole genome shotgun (WGS) entry which is preliminary data.</text>
</comment>
<dbReference type="Proteomes" id="UP000710432">
    <property type="component" value="Unassembled WGS sequence"/>
</dbReference>
<evidence type="ECO:0000259" key="7">
    <source>
        <dbReference type="Pfam" id="PF05189"/>
    </source>
</evidence>
<dbReference type="GO" id="GO:0000479">
    <property type="term" value="P:endonucleolytic cleavage of tricistronic rRNA transcript (SSU-rRNA, 5.8S rRNA, LSU-rRNA)"/>
    <property type="evidence" value="ECO:0007669"/>
    <property type="project" value="TreeGrafter"/>
</dbReference>
<dbReference type="CDD" id="cd00875">
    <property type="entry name" value="RNA_Cyclase_Class_I"/>
    <property type="match status" value="1"/>
</dbReference>
<dbReference type="InterPro" id="IPR013791">
    <property type="entry name" value="RNA3'-term_phos_cycl_insert"/>
</dbReference>
<dbReference type="InterPro" id="IPR036553">
    <property type="entry name" value="RPTC_insert"/>
</dbReference>
<dbReference type="PROSITE" id="PS01287">
    <property type="entry name" value="RTC"/>
    <property type="match status" value="1"/>
</dbReference>
<feature type="domain" description="RNA 3'-terminal phosphate cyclase insert" evidence="7">
    <location>
        <begin position="343"/>
        <end position="447"/>
    </location>
</feature>
<dbReference type="PANTHER" id="PTHR11096:SF1">
    <property type="entry name" value="RNA 3'-TERMINAL PHOSPHATE CYCLASE-LIKE PROTEIN"/>
    <property type="match status" value="1"/>
</dbReference>
<name>A0A8J6H2P2_MICOH</name>
<dbReference type="InterPro" id="IPR013792">
    <property type="entry name" value="RNA3'P_cycl/enolpyr_Trfase_a/b"/>
</dbReference>
<dbReference type="InterPro" id="IPR000228">
    <property type="entry name" value="RNA3'_term_phos_cyc"/>
</dbReference>
<feature type="region of interest" description="Disordered" evidence="5">
    <location>
        <begin position="90"/>
        <end position="146"/>
    </location>
</feature>
<evidence type="ECO:0000256" key="4">
    <source>
        <dbReference type="ARBA" id="ARBA00023242"/>
    </source>
</evidence>
<feature type="region of interest" description="Disordered" evidence="5">
    <location>
        <begin position="1"/>
        <end position="67"/>
    </location>
</feature>